<name>A0A250XAD4_9CHLO</name>
<feature type="region of interest" description="Disordered" evidence="3">
    <location>
        <begin position="368"/>
        <end position="404"/>
    </location>
</feature>
<comment type="caution">
    <text evidence="4">The sequence shown here is derived from an EMBL/GenBank/DDBJ whole genome shotgun (WGS) entry which is preliminary data.</text>
</comment>
<dbReference type="GO" id="GO:0003723">
    <property type="term" value="F:RNA binding"/>
    <property type="evidence" value="ECO:0007669"/>
    <property type="project" value="TreeGrafter"/>
</dbReference>
<dbReference type="GO" id="GO:0000932">
    <property type="term" value="C:P-body"/>
    <property type="evidence" value="ECO:0007669"/>
    <property type="project" value="UniProtKB-SubCell"/>
</dbReference>
<evidence type="ECO:0008006" key="6">
    <source>
        <dbReference type="Google" id="ProtNLM"/>
    </source>
</evidence>
<organism evidence="4 5">
    <name type="scientific">Chlamydomonas eustigma</name>
    <dbReference type="NCBI Taxonomy" id="1157962"/>
    <lineage>
        <taxon>Eukaryota</taxon>
        <taxon>Viridiplantae</taxon>
        <taxon>Chlorophyta</taxon>
        <taxon>core chlorophytes</taxon>
        <taxon>Chlorophyceae</taxon>
        <taxon>CS clade</taxon>
        <taxon>Chlamydomonadales</taxon>
        <taxon>Chlamydomonadaceae</taxon>
        <taxon>Chlamydomonas</taxon>
    </lineage>
</organism>
<dbReference type="PANTHER" id="PTHR21551">
    <property type="entry name" value="TOPOISOMERASE II-ASSOCIATED PROTEIN PAT1"/>
    <property type="match status" value="1"/>
</dbReference>
<feature type="compositionally biased region" description="Basic residues" evidence="3">
    <location>
        <begin position="393"/>
        <end position="404"/>
    </location>
</feature>
<dbReference type="EMBL" id="BEGY01000048">
    <property type="protein sequence ID" value="GAX80037.1"/>
    <property type="molecule type" value="Genomic_DNA"/>
</dbReference>
<accession>A0A250XAD4</accession>
<evidence type="ECO:0000313" key="5">
    <source>
        <dbReference type="Proteomes" id="UP000232323"/>
    </source>
</evidence>
<feature type="compositionally biased region" description="Pro residues" evidence="3">
    <location>
        <begin position="371"/>
        <end position="381"/>
    </location>
</feature>
<dbReference type="OrthoDB" id="74835at2759"/>
<dbReference type="GO" id="GO:0033962">
    <property type="term" value="P:P-body assembly"/>
    <property type="evidence" value="ECO:0007669"/>
    <property type="project" value="TreeGrafter"/>
</dbReference>
<reference evidence="4 5" key="1">
    <citation type="submission" date="2017-08" db="EMBL/GenBank/DDBJ databases">
        <title>Acidophilic green algal genome provides insights into adaptation to an acidic environment.</title>
        <authorList>
            <person name="Hirooka S."/>
            <person name="Hirose Y."/>
            <person name="Kanesaki Y."/>
            <person name="Higuchi S."/>
            <person name="Fujiwara T."/>
            <person name="Onuma R."/>
            <person name="Era A."/>
            <person name="Ohbayashi R."/>
            <person name="Uzuka A."/>
            <person name="Nozaki H."/>
            <person name="Yoshikawa H."/>
            <person name="Miyagishima S.Y."/>
        </authorList>
    </citation>
    <scope>NUCLEOTIDE SEQUENCE [LARGE SCALE GENOMIC DNA]</scope>
    <source>
        <strain evidence="4 5">NIES-2499</strain>
    </source>
</reference>
<sequence length="869" mass="93538">MNEQNLSKDNFRSAEIVTEPKAFDYTQYSFFGDTAGAEEGLEGLDGALEDGLDAPPEESGLEDGGFYDDGADAAANGEDDLSLATMLMHTARLKDQEHEFLDGPGHSFGGAIGKPSALEATVSHADQGELNTLHVGAVAPKTTNAPRPHPNVMTAADLEATMLSQAQLQQPSSASILHWMEGNHLPGQNSEFSMADSSAESGINEGPFKYSMPSFHDKILHPQEQGEELNSLSEQTGVETDSQISLPHVTHQMQQGQLPPPHTGGPWPQCMPAYRMPEGSMMPIPWPGPPGMPPPPFMQGPPHVGVPPGYPHPYPFPYPQPPNPAVMMGMPPGMQPRPYAPPGPPGPWRIGPQMPYQHPQYGAPVPGYPGGLPPGQPPMEPLPRQAPSQRAHGAPHMHGGRSKRCGTMMSAEEVDYIMHIMYAAVNNGHSYEEDYYFQAYVNSHCHGRNDAYFAPETLRDLSEGVARLDPSVSVKFVPGVEGLGKLAYNNLKTPRVLLDLAGNAGAEVEGVPAAAAKTSSAGQEVLHRRLHQEPMLAARMMIEDCLNLLLDVDDIDRKIKAETTRKATEEWLGMSSPDAKDELLQRRALLLAGITSSFRLPSKAVVEPQEPHSASASTAEAASSVSVEDAVFQKVMMLFKGRSVLGRILKAIPAPLNEKMPTVPNHDPVHLIWATLRNAAFFFGPVKHSDAALEKACAETTSRVASGAILAISSLQENEKLVACLAALTAGLRSAGKSKDLAGPGLPTAVLPLTRVPQVVASAFEFEQQKSDVTWLCDVLIHLLQQGQKQGLQTDAGWKSALHELVDLLVKHLEALLELHAAASAAKNKEAAAFVNALLCKSAVQAVAELSIPEDRVRLRNLMLQFLIS</sequence>
<evidence type="ECO:0000313" key="4">
    <source>
        <dbReference type="EMBL" id="GAX80037.1"/>
    </source>
</evidence>
<proteinExistence type="predicted"/>
<dbReference type="Proteomes" id="UP000232323">
    <property type="component" value="Unassembled WGS sequence"/>
</dbReference>
<dbReference type="AlphaFoldDB" id="A0A250XAD4"/>
<evidence type="ECO:0000256" key="1">
    <source>
        <dbReference type="ARBA" id="ARBA00004201"/>
    </source>
</evidence>
<gene>
    <name evidence="4" type="ORF">CEUSTIGMA_g7476.t1</name>
</gene>
<protein>
    <recommendedName>
        <fullName evidence="6">mRNA decay factor PAT1 domain-containing protein</fullName>
    </recommendedName>
</protein>
<keyword evidence="5" id="KW-1185">Reference proteome</keyword>
<dbReference type="PANTHER" id="PTHR21551:SF0">
    <property type="entry name" value="PROTEIN ASSOCIATED WITH TOPO II RELATED-1, ISOFORM A"/>
    <property type="match status" value="1"/>
</dbReference>
<dbReference type="GO" id="GO:0000290">
    <property type="term" value="P:deadenylation-dependent decapping of nuclear-transcribed mRNA"/>
    <property type="evidence" value="ECO:0007669"/>
    <property type="project" value="InterPro"/>
</dbReference>
<dbReference type="InterPro" id="IPR039900">
    <property type="entry name" value="Pat1-like"/>
</dbReference>
<feature type="region of interest" description="Disordered" evidence="3">
    <location>
        <begin position="47"/>
        <end position="71"/>
    </location>
</feature>
<evidence type="ECO:0000256" key="2">
    <source>
        <dbReference type="ARBA" id="ARBA00022490"/>
    </source>
</evidence>
<comment type="subcellular location">
    <subcellularLocation>
        <location evidence="1">Cytoplasm</location>
        <location evidence="1">P-body</location>
    </subcellularLocation>
</comment>
<evidence type="ECO:0000256" key="3">
    <source>
        <dbReference type="SAM" id="MobiDB-lite"/>
    </source>
</evidence>
<keyword evidence="2" id="KW-0963">Cytoplasm</keyword>